<organism evidence="2 3">
    <name type="scientific">Kutzneria chonburiensis</name>
    <dbReference type="NCBI Taxonomy" id="1483604"/>
    <lineage>
        <taxon>Bacteria</taxon>
        <taxon>Bacillati</taxon>
        <taxon>Actinomycetota</taxon>
        <taxon>Actinomycetes</taxon>
        <taxon>Pseudonocardiales</taxon>
        <taxon>Pseudonocardiaceae</taxon>
        <taxon>Kutzneria</taxon>
    </lineage>
</organism>
<reference evidence="2 3" key="1">
    <citation type="submission" date="2024-09" db="EMBL/GenBank/DDBJ databases">
        <authorList>
            <person name="Sun Q."/>
            <person name="Mori K."/>
        </authorList>
    </citation>
    <scope>NUCLEOTIDE SEQUENCE [LARGE SCALE GENOMIC DNA]</scope>
    <source>
        <strain evidence="2 3">TBRC 1432</strain>
    </source>
</reference>
<comment type="caution">
    <text evidence="2">The sequence shown here is derived from an EMBL/GenBank/DDBJ whole genome shotgun (WGS) entry which is preliminary data.</text>
</comment>
<proteinExistence type="predicted"/>
<dbReference type="EMBL" id="JBHLUD010000001">
    <property type="protein sequence ID" value="MFC0540331.1"/>
    <property type="molecule type" value="Genomic_DNA"/>
</dbReference>
<accession>A0ABV6MK75</accession>
<dbReference type="RefSeq" id="WP_273939104.1">
    <property type="nucleotide sequence ID" value="NZ_CP097263.1"/>
</dbReference>
<keyword evidence="1" id="KW-0732">Signal</keyword>
<dbReference type="Gene3D" id="3.30.386.10">
    <property type="entry name" value="Chitosanase, subunit A, domain 2"/>
    <property type="match status" value="1"/>
</dbReference>
<evidence type="ECO:0000256" key="1">
    <source>
        <dbReference type="SAM" id="SignalP"/>
    </source>
</evidence>
<dbReference type="InterPro" id="IPR023099">
    <property type="entry name" value="Glyco_hydro_46_N"/>
</dbReference>
<dbReference type="SUPFAM" id="SSF53955">
    <property type="entry name" value="Lysozyme-like"/>
    <property type="match status" value="1"/>
</dbReference>
<dbReference type="InterPro" id="IPR000400">
    <property type="entry name" value="Glyco_hydro_46"/>
</dbReference>
<feature type="signal peptide" evidence="1">
    <location>
        <begin position="1"/>
        <end position="29"/>
    </location>
</feature>
<evidence type="ECO:0000313" key="2">
    <source>
        <dbReference type="EMBL" id="MFC0540331.1"/>
    </source>
</evidence>
<gene>
    <name evidence="2" type="ORF">ACFFH7_02510</name>
</gene>
<sequence length="278" mass="29684">MKRYLAPLLAVAVAATAGVALSTAGSASAASAPRLDQKTIYMMDDITAVFEQSKNAPQYSNIENDNDGCGWTAGWIGFCTETGDMLDLVKKYNVANPDNVLKKYTATLQKLADDQDDSTAPLGSKFSSDWKTAAKDPVFVQTQLKVGHDDYLTPALTMAGQIGVKTNLGVENLFDTALMMGPASTDCDGMPNIVKETTKALGGTPATGVSEAAFFKQYNTIRIKHMKNPCTPGRQNDWPDAVGRAQALQKLWDTGHTSLAPSITIAGGFDITISNPHD</sequence>
<dbReference type="Gene3D" id="1.20.141.10">
    <property type="entry name" value="Chitosanase, subunit A, domain 1"/>
    <property type="match status" value="1"/>
</dbReference>
<protein>
    <submittedName>
        <fullName evidence="2">Chitosanase</fullName>
    </submittedName>
</protein>
<keyword evidence="3" id="KW-1185">Reference proteome</keyword>
<name>A0ABV6MK75_9PSEU</name>
<evidence type="ECO:0000313" key="3">
    <source>
        <dbReference type="Proteomes" id="UP001589810"/>
    </source>
</evidence>
<dbReference type="Pfam" id="PF01374">
    <property type="entry name" value="Glyco_hydro_46"/>
    <property type="match status" value="1"/>
</dbReference>
<dbReference type="CDD" id="cd00978">
    <property type="entry name" value="chitosanase_GH46"/>
    <property type="match status" value="1"/>
</dbReference>
<dbReference type="InterPro" id="IPR023346">
    <property type="entry name" value="Lysozyme-like_dom_sf"/>
</dbReference>
<feature type="chain" id="PRO_5047420137" evidence="1">
    <location>
        <begin position="30"/>
        <end position="278"/>
    </location>
</feature>
<dbReference type="Proteomes" id="UP001589810">
    <property type="component" value="Unassembled WGS sequence"/>
</dbReference>